<evidence type="ECO:0000313" key="1">
    <source>
        <dbReference type="EMBL" id="KAI2390842.1"/>
    </source>
</evidence>
<accession>A0ACB8V2R4</accession>
<reference evidence="1" key="1">
    <citation type="journal article" date="2022" name="bioRxiv">
        <title>Population genetic analysis of Ophidiomyces ophidiicola, the causative agent of snake fungal disease, indicates recent introductions to the USA.</title>
        <authorList>
            <person name="Ladner J.T."/>
            <person name="Palmer J.M."/>
            <person name="Ettinger C.L."/>
            <person name="Stajich J.E."/>
            <person name="Farrell T.M."/>
            <person name="Glorioso B.M."/>
            <person name="Lawson B."/>
            <person name="Price S.J."/>
            <person name="Stengle A.G."/>
            <person name="Grear D.A."/>
            <person name="Lorch J.M."/>
        </authorList>
    </citation>
    <scope>NUCLEOTIDE SEQUENCE</scope>
    <source>
        <strain evidence="1">NWHC 24266-5</strain>
    </source>
</reference>
<dbReference type="EMBL" id="JALBCA010000015">
    <property type="protein sequence ID" value="KAI2390842.1"/>
    <property type="molecule type" value="Genomic_DNA"/>
</dbReference>
<protein>
    <submittedName>
        <fullName evidence="1">Uncharacterized protein</fullName>
    </submittedName>
</protein>
<gene>
    <name evidence="1" type="ORF">LOY88_001429</name>
</gene>
<proteinExistence type="predicted"/>
<comment type="caution">
    <text evidence="1">The sequence shown here is derived from an EMBL/GenBank/DDBJ whole genome shotgun (WGS) entry which is preliminary data.</text>
</comment>
<sequence length="1449" mass="152369">MPGALKQSVKITIHRPASTPPVFLVASFTEPAWSPVELDAKSISLTGDAVPTGQEEYEFSKVFQLEEGEYEYRFLLGADNVWVCNTELPTNTDAEGNLNNVLLVKRTPSKETSEESKAAATPDRTMAETTKEVAENKTSDQRKEEAVEKSVQVKKVLESEPVVDSKPEAGINADAVAADEHSMSVVNGVLAKEVESPSHEALENSAKLVSSEEQKTETKDQQPTIIDKPAESSVLETKDISASTKLSALEPIGSKPSKEEATEPSKAPSENDSAKDDNPSKPQKNGKPKKKRGGSKKKKKSESAKADASQAELDSTATSDTTAKLESSPSPHKSQAVGDSEVTRSPEIAIVEKDPKAAVASENLPEASSADSNALKPAAAESKQELKPMDARISDPITDDASKQVPSTQGPDVPVAEKTETSDVTQATAFSDADAHQETNKAVESLLKAESSSEGSDKVSEDKALFIEKPVNENNKQPEPEGHEQAQVTLSELSMEPPGKAIPEAEQLPVEPLSKPEAVALATETAPEPILKPETLETAKVEAPPKVSELNKDGIDKTFDVPVETDLLPVTSKPVEPEKKDDAPIPPPEIKLEDSGKAGFEVEQDAASEFSNNKDAEDKTAETPVVLPVVPIVQAAPSESPLPEVVSKITAEPASTGETKLASKDPAPADDGPSETITSAVTAPLSKETTSKPVEKQEDVDKSLKPLELTPQDDEAKETENDVITGLVAPTEPEKDMTDAKLDDPAASADTKPAENLKEVPVVTSCSEDTPVETAVFLPVTAEKDEVAATPEAPEIPKKSTDQPTPKEDAGNDTPVESLAAPQIVPEEPLNNSLELTEKPGENGGNDAIANVSSELGAELSKAPAPSTEEPEARALISTDTDVEDVKGKEKVDDDPSELAAKYSTGVPTITEKSEPAPVLPLIPEVEPIVLSGIQDVVETPGLSALPEPGCSVEQEAESAVESPPVIPEAPVVAESIPLDEPKVNALHPDMKDTCPVAAENESKDVVLLAPDSKPTDAKQPEGDASPSQLPKPKEDSTVTAASAIAAPGESPKEVLTETLDGGTTETKATAIAATTIAATAIAATAIAASADIGESKETSVSTRSEPEAELLSPIAVEEAKPELKADKAESPSEETSDTPVKTAVHPTEIERKDAQDAPERREDGDIIPAMPQDIVPITSEIPEPEPEIPESSEIPVASDLLIDTPKEDLPTLAIPKGLPSEPEPLPLTAEPSSQAPEVDLPIQDTPVPNEDIVPVPPSADSDAPSKEDTTPVQALELTPAPETETTPLPDSTSTDKTAPEDLNTKPPAEISAAVEAPEPADSTSKSSNPTGPSAIAVGAVGAVATLDVVAAVTATLPTNDQSEPSSTANETVEQTAAKSVPEPTTAAEASTSNDTKVDEPQRPPTANKSVTSLTTYRKESFFRTLWRAVFINFFGGLFGSFRRGNRPQ</sequence>
<name>A0ACB8V2R4_9EURO</name>
<organism evidence="1">
    <name type="scientific">Ophidiomyces ophidiicola</name>
    <dbReference type="NCBI Taxonomy" id="1387563"/>
    <lineage>
        <taxon>Eukaryota</taxon>
        <taxon>Fungi</taxon>
        <taxon>Dikarya</taxon>
        <taxon>Ascomycota</taxon>
        <taxon>Pezizomycotina</taxon>
        <taxon>Eurotiomycetes</taxon>
        <taxon>Eurotiomycetidae</taxon>
        <taxon>Onygenales</taxon>
        <taxon>Onygenaceae</taxon>
        <taxon>Ophidiomyces</taxon>
    </lineage>
</organism>